<evidence type="ECO:0000256" key="3">
    <source>
        <dbReference type="ARBA" id="ARBA00023125"/>
    </source>
</evidence>
<evidence type="ECO:0000256" key="2">
    <source>
        <dbReference type="ARBA" id="ARBA00023015"/>
    </source>
</evidence>
<keyword evidence="4" id="KW-0804">Transcription</keyword>
<organism evidence="6 7">
    <name type="scientific">Grimontia celer</name>
    <dbReference type="NCBI Taxonomy" id="1796497"/>
    <lineage>
        <taxon>Bacteria</taxon>
        <taxon>Pseudomonadati</taxon>
        <taxon>Pseudomonadota</taxon>
        <taxon>Gammaproteobacteria</taxon>
        <taxon>Vibrionales</taxon>
        <taxon>Vibrionaceae</taxon>
        <taxon>Grimontia</taxon>
    </lineage>
</organism>
<dbReference type="Pfam" id="PF00126">
    <property type="entry name" value="HTH_1"/>
    <property type="match status" value="1"/>
</dbReference>
<feature type="domain" description="HTH lysR-type" evidence="5">
    <location>
        <begin position="1"/>
        <end position="58"/>
    </location>
</feature>
<evidence type="ECO:0000256" key="4">
    <source>
        <dbReference type="ARBA" id="ARBA00023163"/>
    </source>
</evidence>
<dbReference type="Proteomes" id="UP000071641">
    <property type="component" value="Unassembled WGS sequence"/>
</dbReference>
<accession>A0A128F851</accession>
<dbReference type="STRING" id="1796497.GCE9029_03546"/>
<dbReference type="SUPFAM" id="SSF46785">
    <property type="entry name" value="Winged helix' DNA-binding domain"/>
    <property type="match status" value="1"/>
</dbReference>
<dbReference type="RefSeq" id="WP_062665207.1">
    <property type="nucleotide sequence ID" value="NZ_FIZX01000002.1"/>
</dbReference>
<dbReference type="PROSITE" id="PS50931">
    <property type="entry name" value="HTH_LYSR"/>
    <property type="match status" value="1"/>
</dbReference>
<dbReference type="FunFam" id="1.10.10.10:FF:000001">
    <property type="entry name" value="LysR family transcriptional regulator"/>
    <property type="match status" value="1"/>
</dbReference>
<dbReference type="InterPro" id="IPR036390">
    <property type="entry name" value="WH_DNA-bd_sf"/>
</dbReference>
<dbReference type="Pfam" id="PF03466">
    <property type="entry name" value="LysR_substrate"/>
    <property type="match status" value="1"/>
</dbReference>
<proteinExistence type="inferred from homology"/>
<sequence>MNIETIRAFLEVVSTGSFQQAADNLYITQSTMSARIKGLEERLNRPLFQRTRHGVVLTTGGHKFLRHATTMVKAWEHARLEITLPDDSQSVVTIGFHLNVWPLWADSWFSWMTDNHPQLATQARADASLPLINSLKEGLVDLVVVHEPQQSPQLAAEFLGEDELVLVSSEARHVEEKQVPGYIYVDWGESFRTQHNRLYPEAPYHRIEISQAVVALAHIERFGGSGYFPRQLVIEHLQSGRLTEVGGAATMNLPVYLVCLHYRKDEPTVQAAVDGLKAIV</sequence>
<dbReference type="Gene3D" id="1.10.10.10">
    <property type="entry name" value="Winged helix-like DNA-binding domain superfamily/Winged helix DNA-binding domain"/>
    <property type="match status" value="1"/>
</dbReference>
<dbReference type="InterPro" id="IPR036388">
    <property type="entry name" value="WH-like_DNA-bd_sf"/>
</dbReference>
<reference evidence="7" key="1">
    <citation type="submission" date="2016-02" db="EMBL/GenBank/DDBJ databases">
        <authorList>
            <person name="Rodrigo-Torres Lidia"/>
            <person name="Arahal R.David."/>
        </authorList>
    </citation>
    <scope>NUCLEOTIDE SEQUENCE [LARGE SCALE GENOMIC DNA]</scope>
    <source>
        <strain evidence="7">CECT 9029</strain>
    </source>
</reference>
<dbReference type="Gene3D" id="3.40.190.10">
    <property type="entry name" value="Periplasmic binding protein-like II"/>
    <property type="match status" value="2"/>
</dbReference>
<dbReference type="InterPro" id="IPR000847">
    <property type="entry name" value="LysR_HTH_N"/>
</dbReference>
<evidence type="ECO:0000259" key="5">
    <source>
        <dbReference type="PROSITE" id="PS50931"/>
    </source>
</evidence>
<dbReference type="OrthoDB" id="9067838at2"/>
<evidence type="ECO:0000313" key="7">
    <source>
        <dbReference type="Proteomes" id="UP000071641"/>
    </source>
</evidence>
<evidence type="ECO:0000313" key="6">
    <source>
        <dbReference type="EMBL" id="CZF82959.1"/>
    </source>
</evidence>
<gene>
    <name evidence="6" type="primary">gltC_5</name>
    <name evidence="6" type="ORF">GCE9029_03546</name>
</gene>
<dbReference type="EMBL" id="FIZX01000002">
    <property type="protein sequence ID" value="CZF82959.1"/>
    <property type="molecule type" value="Genomic_DNA"/>
</dbReference>
<comment type="similarity">
    <text evidence="1">Belongs to the LysR transcriptional regulatory family.</text>
</comment>
<evidence type="ECO:0000256" key="1">
    <source>
        <dbReference type="ARBA" id="ARBA00009437"/>
    </source>
</evidence>
<dbReference type="InterPro" id="IPR050176">
    <property type="entry name" value="LTTR"/>
</dbReference>
<dbReference type="SUPFAM" id="SSF53850">
    <property type="entry name" value="Periplasmic binding protein-like II"/>
    <property type="match status" value="1"/>
</dbReference>
<dbReference type="InterPro" id="IPR005119">
    <property type="entry name" value="LysR_subst-bd"/>
</dbReference>
<name>A0A128F851_9GAMM</name>
<dbReference type="GO" id="GO:0003677">
    <property type="term" value="F:DNA binding"/>
    <property type="evidence" value="ECO:0007669"/>
    <property type="project" value="UniProtKB-KW"/>
</dbReference>
<keyword evidence="3" id="KW-0238">DNA-binding</keyword>
<keyword evidence="7" id="KW-1185">Reference proteome</keyword>
<dbReference type="PRINTS" id="PR00039">
    <property type="entry name" value="HTHLYSR"/>
</dbReference>
<dbReference type="PANTHER" id="PTHR30579:SF8">
    <property type="entry name" value="HTH-TYPE TRANSCRIPTIONAL REGULATOR HDFR"/>
    <property type="match status" value="1"/>
</dbReference>
<keyword evidence="2" id="KW-0805">Transcription regulation</keyword>
<dbReference type="AlphaFoldDB" id="A0A128F851"/>
<dbReference type="PANTHER" id="PTHR30579">
    <property type="entry name" value="TRANSCRIPTIONAL REGULATOR"/>
    <property type="match status" value="1"/>
</dbReference>
<dbReference type="GO" id="GO:0003700">
    <property type="term" value="F:DNA-binding transcription factor activity"/>
    <property type="evidence" value="ECO:0007669"/>
    <property type="project" value="InterPro"/>
</dbReference>
<protein>
    <submittedName>
        <fullName evidence="6">HTH-type transcriptional regulator GltC</fullName>
    </submittedName>
</protein>